<evidence type="ECO:0000313" key="4">
    <source>
        <dbReference type="Proteomes" id="UP000019464"/>
    </source>
</evidence>
<dbReference type="InterPro" id="IPR006076">
    <property type="entry name" value="FAD-dep_OxRdtase"/>
</dbReference>
<dbReference type="AlphaFoldDB" id="W9VPW8"/>
<comment type="caution">
    <text evidence="3">The sequence shown here is derived from an EMBL/GenBank/DDBJ whole genome shotgun (WGS) entry which is preliminary data.</text>
</comment>
<dbReference type="PATRIC" id="fig|1229521.3.peg.745"/>
<protein>
    <submittedName>
        <fullName evidence="3">Gamma-glutamylputrescine oxidoreductase</fullName>
        <ecNumber evidence="3">1.4.3.-</ecNumber>
    </submittedName>
</protein>
<dbReference type="Pfam" id="PF01266">
    <property type="entry name" value="DAO"/>
    <property type="match status" value="1"/>
</dbReference>
<evidence type="ECO:0000259" key="2">
    <source>
        <dbReference type="Pfam" id="PF01266"/>
    </source>
</evidence>
<dbReference type="OrthoDB" id="311718at2"/>
<dbReference type="InterPro" id="IPR036188">
    <property type="entry name" value="FAD/NAD-bd_sf"/>
</dbReference>
<proteinExistence type="predicted"/>
<dbReference type="GO" id="GO:0005737">
    <property type="term" value="C:cytoplasm"/>
    <property type="evidence" value="ECO:0007669"/>
    <property type="project" value="TreeGrafter"/>
</dbReference>
<dbReference type="EMBL" id="AONB01000002">
    <property type="protein sequence ID" value="EXJ12485.1"/>
    <property type="molecule type" value="Genomic_DNA"/>
</dbReference>
<dbReference type="Proteomes" id="UP000019464">
    <property type="component" value="Unassembled WGS sequence"/>
</dbReference>
<dbReference type="Gene3D" id="3.50.50.60">
    <property type="entry name" value="FAD/NAD(P)-binding domain"/>
    <property type="match status" value="1"/>
</dbReference>
<dbReference type="STRING" id="1229521.D791_00730"/>
<reference evidence="4" key="1">
    <citation type="submission" date="2012-11" db="EMBL/GenBank/DDBJ databases">
        <authorList>
            <person name="Singh A."/>
            <person name="Pinnaka A.K."/>
            <person name="Vaidya B."/>
        </authorList>
    </citation>
    <scope>NUCLEOTIDE SEQUENCE [LARGE SCALE GENOMIC DNA]</scope>
    <source>
        <strain evidence="4">AK23</strain>
    </source>
</reference>
<dbReference type="GO" id="GO:0016491">
    <property type="term" value="F:oxidoreductase activity"/>
    <property type="evidence" value="ECO:0007669"/>
    <property type="project" value="UniProtKB-KW"/>
</dbReference>
<accession>W9VPW8</accession>
<keyword evidence="4" id="KW-1185">Reference proteome</keyword>
<reference evidence="3 4" key="2">
    <citation type="journal article" date="2015" name="Syst. Appl. Microbiol.">
        <title>Nitrincola nitratireducens sp. nov. isolated from a haloalkaline crater lake.</title>
        <authorList>
            <person name="Singh A."/>
            <person name="Vaidya B."/>
            <person name="Tanuku N.R."/>
            <person name="Pinnaka A.K."/>
        </authorList>
    </citation>
    <scope>NUCLEOTIDE SEQUENCE [LARGE SCALE GENOMIC DNA]</scope>
    <source>
        <strain evidence="3 4">AK23</strain>
    </source>
</reference>
<name>W9VPW8_9GAMM</name>
<dbReference type="EC" id="1.4.3.-" evidence="3"/>
<sequence>MNNTIKVKKLPIDTGPAAWNSILSPANTFPTLEEEIIADWLVIGAGFAGIAAAKRLSQLVGDERLVMIEARRIAEGPAGRNSGFMIDLPHELNSESYTSDHRIDLSQIKLNRYAIDFAKQIALDAQMPIPVFNPCGKVTGAVTDKGLHHIESYSKHLASLGEPYEFMDAQALKEMTGIDYYRRGLFTPGAVMIQPAAFIRMAAENLRKDVEIYENTPALSIEKGDMHQVKTPKGNIRARRIILAVNGHIQSFGFFPKRLLHVFTYASMTRALSSDELVKLGGQSDWGILPADPMGTTVRRISNFDGSGDRVTVRNHFTLNQSMEVSERHIRTAAKLHDKAFRQRFPILNNVVMEHRWGGRLCLSLNSVPAFGELEPRIFSASCQNGLGTVKGTLSGNLAAELSLGIQSDILSEFQSSAAPKKLPPEPFLSLGANSVMRWKEFQAGIEL</sequence>
<organism evidence="3 4">
    <name type="scientific">Nitrincola nitratireducens</name>
    <dbReference type="NCBI Taxonomy" id="1229521"/>
    <lineage>
        <taxon>Bacteria</taxon>
        <taxon>Pseudomonadati</taxon>
        <taxon>Pseudomonadota</taxon>
        <taxon>Gammaproteobacteria</taxon>
        <taxon>Oceanospirillales</taxon>
        <taxon>Oceanospirillaceae</taxon>
        <taxon>Nitrincola</taxon>
    </lineage>
</organism>
<dbReference type="PANTHER" id="PTHR13847:SF281">
    <property type="entry name" value="FAD DEPENDENT OXIDOREDUCTASE DOMAIN-CONTAINING PROTEIN"/>
    <property type="match status" value="1"/>
</dbReference>
<feature type="domain" description="FAD dependent oxidoreductase" evidence="2">
    <location>
        <begin position="39"/>
        <end position="402"/>
    </location>
</feature>
<evidence type="ECO:0000313" key="3">
    <source>
        <dbReference type="EMBL" id="EXJ12485.1"/>
    </source>
</evidence>
<dbReference type="RefSeq" id="WP_036507780.1">
    <property type="nucleotide sequence ID" value="NZ_AONB01000002.1"/>
</dbReference>
<dbReference type="PANTHER" id="PTHR13847">
    <property type="entry name" value="SARCOSINE DEHYDROGENASE-RELATED"/>
    <property type="match status" value="1"/>
</dbReference>
<dbReference type="Gene3D" id="3.30.9.10">
    <property type="entry name" value="D-Amino Acid Oxidase, subunit A, domain 2"/>
    <property type="match status" value="1"/>
</dbReference>
<dbReference type="SUPFAM" id="SSF51905">
    <property type="entry name" value="FAD/NAD(P)-binding domain"/>
    <property type="match status" value="1"/>
</dbReference>
<evidence type="ECO:0000256" key="1">
    <source>
        <dbReference type="ARBA" id="ARBA00023002"/>
    </source>
</evidence>
<keyword evidence="1 3" id="KW-0560">Oxidoreductase</keyword>
<gene>
    <name evidence="3" type="primary">puuB_2</name>
    <name evidence="3" type="ORF">D791_00730</name>
</gene>